<sequence length="110" mass="12729">MPTRTLGVALWEYRDRNGCRRRAYYRETFELPDSEVERGERASVFEPAVGRISDATPPKTSTNRLLVDWLVEHRHADRDAIKTLTKAQLWQRIEDSEGVVSQQDSPRVST</sequence>
<accession>A0A1Y5PKJ0</accession>
<gene>
    <name evidence="1" type="ORF">MHPYR_70178</name>
</gene>
<dbReference type="AlphaFoldDB" id="A0A1Y5PKJ0"/>
<organism evidence="1">
    <name type="scientific">uncultured Mycobacterium sp</name>
    <dbReference type="NCBI Taxonomy" id="171292"/>
    <lineage>
        <taxon>Bacteria</taxon>
        <taxon>Bacillati</taxon>
        <taxon>Actinomycetota</taxon>
        <taxon>Actinomycetes</taxon>
        <taxon>Mycobacteriales</taxon>
        <taxon>Mycobacteriaceae</taxon>
        <taxon>Mycobacterium</taxon>
        <taxon>environmental samples</taxon>
    </lineage>
</organism>
<reference evidence="1" key="1">
    <citation type="submission" date="2016-03" db="EMBL/GenBank/DDBJ databases">
        <authorList>
            <person name="Ploux O."/>
        </authorList>
    </citation>
    <scope>NUCLEOTIDE SEQUENCE</scope>
    <source>
        <strain evidence="1">UC10</strain>
    </source>
</reference>
<protein>
    <submittedName>
        <fullName evidence="1">Uncharacterized protein</fullName>
    </submittedName>
</protein>
<evidence type="ECO:0000313" key="1">
    <source>
        <dbReference type="EMBL" id="SBS79257.1"/>
    </source>
</evidence>
<name>A0A1Y5PKJ0_9MYCO</name>
<dbReference type="EMBL" id="FLQS01000067">
    <property type="protein sequence ID" value="SBS79257.1"/>
    <property type="molecule type" value="Genomic_DNA"/>
</dbReference>
<proteinExistence type="predicted"/>